<evidence type="ECO:0000256" key="9">
    <source>
        <dbReference type="NCBIfam" id="TIGR02209"/>
    </source>
</evidence>
<organism evidence="10 11">
    <name type="scientific">Lampropedia aestuarii</name>
    <dbReference type="NCBI Taxonomy" id="2562762"/>
    <lineage>
        <taxon>Bacteria</taxon>
        <taxon>Pseudomonadati</taxon>
        <taxon>Pseudomonadota</taxon>
        <taxon>Betaproteobacteria</taxon>
        <taxon>Burkholderiales</taxon>
        <taxon>Comamonadaceae</taxon>
        <taxon>Lampropedia</taxon>
    </lineage>
</organism>
<keyword evidence="8" id="KW-0997">Cell inner membrane</keyword>
<evidence type="ECO:0000256" key="4">
    <source>
        <dbReference type="ARBA" id="ARBA00022692"/>
    </source>
</evidence>
<dbReference type="NCBIfam" id="TIGR02209">
    <property type="entry name" value="ftsL_broad"/>
    <property type="match status" value="1"/>
</dbReference>
<proteinExistence type="inferred from homology"/>
<sequence length="111" mass="12348">MVIRLNILLLVLVVLSALALVHVRYDSRLLYSELDQQIRLTRQLETDADTLKVAVRAQAAASRVEGFARTELQMGPATPPTTRYVHEPAGRSARLLAEELNRAQEDEGAEP</sequence>
<comment type="caution">
    <text evidence="10">The sequence shown here is derived from an EMBL/GenBank/DDBJ whole genome shotgun (WGS) entry which is preliminary data.</text>
</comment>
<evidence type="ECO:0000313" key="11">
    <source>
        <dbReference type="Proteomes" id="UP000306236"/>
    </source>
</evidence>
<keyword evidence="5 8" id="KW-1133">Transmembrane helix</keyword>
<dbReference type="AlphaFoldDB" id="A0A4S5BSP9"/>
<dbReference type="HAMAP" id="MF_00910">
    <property type="entry name" value="FtsL"/>
    <property type="match status" value="1"/>
</dbReference>
<evidence type="ECO:0000256" key="3">
    <source>
        <dbReference type="ARBA" id="ARBA00022618"/>
    </source>
</evidence>
<dbReference type="InterPro" id="IPR011922">
    <property type="entry name" value="Cell_div_FtsL"/>
</dbReference>
<evidence type="ECO:0000256" key="8">
    <source>
        <dbReference type="HAMAP-Rule" id="MF_00910"/>
    </source>
</evidence>
<dbReference type="GO" id="GO:0005886">
    <property type="term" value="C:plasma membrane"/>
    <property type="evidence" value="ECO:0007669"/>
    <property type="project" value="UniProtKB-SubCell"/>
</dbReference>
<evidence type="ECO:0000256" key="1">
    <source>
        <dbReference type="ARBA" id="ARBA00004401"/>
    </source>
</evidence>
<dbReference type="OrthoDB" id="5298556at2"/>
<reference evidence="10 11" key="1">
    <citation type="submission" date="2019-04" db="EMBL/GenBank/DDBJ databases">
        <title>Lampropedia sp YIM MLB12 draf genome.</title>
        <authorList>
            <person name="Wang Y.-X."/>
        </authorList>
    </citation>
    <scope>NUCLEOTIDE SEQUENCE [LARGE SCALE GENOMIC DNA]</scope>
    <source>
        <strain evidence="10 11">YIM MLB12</strain>
    </source>
</reference>
<evidence type="ECO:0000256" key="2">
    <source>
        <dbReference type="ARBA" id="ARBA00022475"/>
    </source>
</evidence>
<dbReference type="Pfam" id="PF04999">
    <property type="entry name" value="FtsL"/>
    <property type="match status" value="1"/>
</dbReference>
<comment type="similarity">
    <text evidence="8">Belongs to the FtsL family.</text>
</comment>
<dbReference type="GO" id="GO:0043093">
    <property type="term" value="P:FtsZ-dependent cytokinesis"/>
    <property type="evidence" value="ECO:0007669"/>
    <property type="project" value="UniProtKB-UniRule"/>
</dbReference>
<comment type="subunit">
    <text evidence="8">Part of a complex composed of FtsB, FtsL and FtsQ.</text>
</comment>
<comment type="subcellular location">
    <subcellularLocation>
        <location evidence="8">Cell inner membrane</location>
        <topology evidence="8">Single-pass type II membrane protein</topology>
    </subcellularLocation>
    <subcellularLocation>
        <location evidence="1">Cell membrane</location>
        <topology evidence="1">Single-pass type II membrane protein</topology>
    </subcellularLocation>
    <text evidence="8">Localizes to the division septum where it forms a ring structure.</text>
</comment>
<keyword evidence="2 8" id="KW-1003">Cell membrane</keyword>
<evidence type="ECO:0000313" key="10">
    <source>
        <dbReference type="EMBL" id="THJ34293.1"/>
    </source>
</evidence>
<keyword evidence="4 8" id="KW-0812">Transmembrane</keyword>
<protein>
    <recommendedName>
        <fullName evidence="8 9">Cell division protein FtsL</fullName>
    </recommendedName>
</protein>
<evidence type="ECO:0000256" key="5">
    <source>
        <dbReference type="ARBA" id="ARBA00022989"/>
    </source>
</evidence>
<dbReference type="Proteomes" id="UP000306236">
    <property type="component" value="Unassembled WGS sequence"/>
</dbReference>
<comment type="function">
    <text evidence="8">Essential cell division protein. May link together the upstream cell division proteins, which are predominantly cytoplasmic, with the downstream cell division proteins, which are predominantly periplasmic.</text>
</comment>
<dbReference type="EMBL" id="SSWX01000007">
    <property type="protein sequence ID" value="THJ34293.1"/>
    <property type="molecule type" value="Genomic_DNA"/>
</dbReference>
<dbReference type="GO" id="GO:0032153">
    <property type="term" value="C:cell division site"/>
    <property type="evidence" value="ECO:0007669"/>
    <property type="project" value="UniProtKB-UniRule"/>
</dbReference>
<keyword evidence="6 8" id="KW-0472">Membrane</keyword>
<evidence type="ECO:0000256" key="7">
    <source>
        <dbReference type="ARBA" id="ARBA00023306"/>
    </source>
</evidence>
<gene>
    <name evidence="8 10" type="primary">ftsL</name>
    <name evidence="10" type="ORF">E8K88_07170</name>
</gene>
<name>A0A4S5BSP9_9BURK</name>
<keyword evidence="3 8" id="KW-0132">Cell division</keyword>
<keyword evidence="7 8" id="KW-0131">Cell cycle</keyword>
<accession>A0A4S5BSP9</accession>
<evidence type="ECO:0000256" key="6">
    <source>
        <dbReference type="ARBA" id="ARBA00023136"/>
    </source>
</evidence>
<keyword evidence="11" id="KW-1185">Reference proteome</keyword>